<protein>
    <submittedName>
        <fullName evidence="7">Uncharacterized protein</fullName>
    </submittedName>
</protein>
<dbReference type="InterPro" id="IPR010343">
    <property type="entry name" value="ArAE_1"/>
</dbReference>
<evidence type="ECO:0000256" key="2">
    <source>
        <dbReference type="ARBA" id="ARBA00022475"/>
    </source>
</evidence>
<reference evidence="7 8" key="1">
    <citation type="submission" date="2016-02" db="EMBL/GenBank/DDBJ databases">
        <title>Paenibacillus sp. LPB0068, isolated from Crassostrea gigas.</title>
        <authorList>
            <person name="Shin S.-K."/>
            <person name="Yi H."/>
        </authorList>
    </citation>
    <scope>NUCLEOTIDE SEQUENCE [LARGE SCALE GENOMIC DNA]</scope>
    <source>
        <strain evidence="7 8">LPB0068</strain>
    </source>
</reference>
<feature type="transmembrane region" description="Helical" evidence="6">
    <location>
        <begin position="51"/>
        <end position="84"/>
    </location>
</feature>
<dbReference type="AlphaFoldDB" id="A0A167AQT6"/>
<accession>A0A167AQT6</accession>
<name>A0A167AQT6_9BACL</name>
<dbReference type="PANTHER" id="PTHR30509:SF9">
    <property type="entry name" value="MULTIDRUG RESISTANCE PROTEIN MDTO"/>
    <property type="match status" value="1"/>
</dbReference>
<proteinExistence type="predicted"/>
<dbReference type="Proteomes" id="UP000077134">
    <property type="component" value="Unassembled WGS sequence"/>
</dbReference>
<keyword evidence="5 6" id="KW-0472">Membrane</keyword>
<keyword evidence="4 6" id="KW-1133">Transmembrane helix</keyword>
<comment type="subcellular location">
    <subcellularLocation>
        <location evidence="1">Cell membrane</location>
        <topology evidence="1">Multi-pass membrane protein</topology>
    </subcellularLocation>
</comment>
<sequence>MRNIKTAIAILVCLIIANLLKLEYPFYVTIATVISMENSVTNSFTAGKNRIMGTLLGAGIGLFFATLDPENVLLCALGIILVIYGCNLLKWNKSISIASIVFLAIMLNLDGDTPLYYSLNRIIDTLIGVGVAIVVNYFVFPPKHEVNIHHARKLLSKETVSIMERLVSNEDLDLKKLKAYLKKLEKYLDISKEEFHLGNDGDDSEEKITEEYQSYKLIYEHLKMIRRLDEELIHNSDDSQFIIYNYHINRIQNELEKLGLTLPYGMDMKMKIGLFP</sequence>
<keyword evidence="8" id="KW-1185">Reference proteome</keyword>
<dbReference type="GO" id="GO:0005886">
    <property type="term" value="C:plasma membrane"/>
    <property type="evidence" value="ECO:0007669"/>
    <property type="project" value="UniProtKB-SubCell"/>
</dbReference>
<keyword evidence="2" id="KW-1003">Cell membrane</keyword>
<feature type="transmembrane region" description="Helical" evidence="6">
    <location>
        <begin position="91"/>
        <end position="109"/>
    </location>
</feature>
<dbReference type="Pfam" id="PF06081">
    <property type="entry name" value="ArAE_1"/>
    <property type="match status" value="1"/>
</dbReference>
<evidence type="ECO:0000256" key="4">
    <source>
        <dbReference type="ARBA" id="ARBA00022989"/>
    </source>
</evidence>
<evidence type="ECO:0000256" key="3">
    <source>
        <dbReference type="ARBA" id="ARBA00022692"/>
    </source>
</evidence>
<dbReference type="RefSeq" id="WP_082865850.1">
    <property type="nucleotide sequence ID" value="NZ_CP017770.1"/>
</dbReference>
<dbReference type="PANTHER" id="PTHR30509">
    <property type="entry name" value="P-HYDROXYBENZOIC ACID EFFLUX PUMP SUBUNIT-RELATED"/>
    <property type="match status" value="1"/>
</dbReference>
<comment type="caution">
    <text evidence="7">The sequence shown here is derived from an EMBL/GenBank/DDBJ whole genome shotgun (WGS) entry which is preliminary data.</text>
</comment>
<evidence type="ECO:0000256" key="6">
    <source>
        <dbReference type="SAM" id="Phobius"/>
    </source>
</evidence>
<gene>
    <name evidence="7" type="ORF">PNBC_19785</name>
</gene>
<dbReference type="STRING" id="1763538.LPB68_16915"/>
<keyword evidence="3 6" id="KW-0812">Transmembrane</keyword>
<evidence type="ECO:0000313" key="8">
    <source>
        <dbReference type="Proteomes" id="UP000077134"/>
    </source>
</evidence>
<dbReference type="EMBL" id="LSFN01000041">
    <property type="protein sequence ID" value="OAB71327.1"/>
    <property type="molecule type" value="Genomic_DNA"/>
</dbReference>
<evidence type="ECO:0000313" key="7">
    <source>
        <dbReference type="EMBL" id="OAB71327.1"/>
    </source>
</evidence>
<feature type="transmembrane region" description="Helical" evidence="6">
    <location>
        <begin position="121"/>
        <end position="140"/>
    </location>
</feature>
<evidence type="ECO:0000256" key="1">
    <source>
        <dbReference type="ARBA" id="ARBA00004651"/>
    </source>
</evidence>
<organism evidence="7 8">
    <name type="scientific">Paenibacillus crassostreae</name>
    <dbReference type="NCBI Taxonomy" id="1763538"/>
    <lineage>
        <taxon>Bacteria</taxon>
        <taxon>Bacillati</taxon>
        <taxon>Bacillota</taxon>
        <taxon>Bacilli</taxon>
        <taxon>Bacillales</taxon>
        <taxon>Paenibacillaceae</taxon>
        <taxon>Paenibacillus</taxon>
    </lineage>
</organism>
<evidence type="ECO:0000256" key="5">
    <source>
        <dbReference type="ARBA" id="ARBA00023136"/>
    </source>
</evidence>